<reference evidence="2 3" key="1">
    <citation type="submission" date="2013-11" db="EMBL/GenBank/DDBJ databases">
        <title>Genome sequencing of Stegodyphus mimosarum.</title>
        <authorList>
            <person name="Bechsgaard J."/>
        </authorList>
    </citation>
    <scope>NUCLEOTIDE SEQUENCE [LARGE SCALE GENOMIC DNA]</scope>
</reference>
<feature type="compositionally biased region" description="Basic and acidic residues" evidence="1">
    <location>
        <begin position="1495"/>
        <end position="1512"/>
    </location>
</feature>
<keyword evidence="3" id="KW-1185">Reference proteome</keyword>
<proteinExistence type="predicted"/>
<feature type="compositionally biased region" description="Basic and acidic residues" evidence="1">
    <location>
        <begin position="880"/>
        <end position="903"/>
    </location>
</feature>
<accession>A0A087UZ91</accession>
<feature type="region of interest" description="Disordered" evidence="1">
    <location>
        <begin position="372"/>
        <end position="396"/>
    </location>
</feature>
<feature type="region of interest" description="Disordered" evidence="1">
    <location>
        <begin position="496"/>
        <end position="567"/>
    </location>
</feature>
<evidence type="ECO:0000256" key="1">
    <source>
        <dbReference type="SAM" id="MobiDB-lite"/>
    </source>
</evidence>
<feature type="region of interest" description="Disordered" evidence="1">
    <location>
        <begin position="1563"/>
        <end position="1613"/>
    </location>
</feature>
<feature type="compositionally biased region" description="Low complexity" evidence="1">
    <location>
        <begin position="1574"/>
        <end position="1583"/>
    </location>
</feature>
<dbReference type="EMBL" id="KK122418">
    <property type="protein sequence ID" value="KFM82680.1"/>
    <property type="molecule type" value="Genomic_DNA"/>
</dbReference>
<feature type="compositionally biased region" description="Basic and acidic residues" evidence="1">
    <location>
        <begin position="1584"/>
        <end position="1598"/>
    </location>
</feature>
<feature type="region of interest" description="Disordered" evidence="1">
    <location>
        <begin position="1008"/>
        <end position="1057"/>
    </location>
</feature>
<feature type="compositionally biased region" description="Basic and acidic residues" evidence="1">
    <location>
        <begin position="1757"/>
        <end position="1775"/>
    </location>
</feature>
<feature type="region of interest" description="Disordered" evidence="1">
    <location>
        <begin position="649"/>
        <end position="694"/>
    </location>
</feature>
<feature type="region of interest" description="Disordered" evidence="1">
    <location>
        <begin position="173"/>
        <end position="249"/>
    </location>
</feature>
<organism evidence="2 3">
    <name type="scientific">Stegodyphus mimosarum</name>
    <name type="common">African social velvet spider</name>
    <dbReference type="NCBI Taxonomy" id="407821"/>
    <lineage>
        <taxon>Eukaryota</taxon>
        <taxon>Metazoa</taxon>
        <taxon>Ecdysozoa</taxon>
        <taxon>Arthropoda</taxon>
        <taxon>Chelicerata</taxon>
        <taxon>Arachnida</taxon>
        <taxon>Araneae</taxon>
        <taxon>Araneomorphae</taxon>
        <taxon>Entelegynae</taxon>
        <taxon>Eresoidea</taxon>
        <taxon>Eresidae</taxon>
        <taxon>Stegodyphus</taxon>
    </lineage>
</organism>
<feature type="region of interest" description="Disordered" evidence="1">
    <location>
        <begin position="1371"/>
        <end position="1414"/>
    </location>
</feature>
<evidence type="ECO:0000313" key="3">
    <source>
        <dbReference type="Proteomes" id="UP000054359"/>
    </source>
</evidence>
<feature type="compositionally biased region" description="Basic and acidic residues" evidence="1">
    <location>
        <begin position="675"/>
        <end position="689"/>
    </location>
</feature>
<evidence type="ECO:0000313" key="2">
    <source>
        <dbReference type="EMBL" id="KFM82680.1"/>
    </source>
</evidence>
<protein>
    <submittedName>
        <fullName evidence="2">Uncharacterized protein</fullName>
    </submittedName>
</protein>
<feature type="compositionally biased region" description="Low complexity" evidence="1">
    <location>
        <begin position="590"/>
        <end position="603"/>
    </location>
</feature>
<sequence length="1816" mass="200170">MVAGMNINQMFSNNVASSVVENVSSQASMFGKAVNNTVANVRNTSNTFQEISPSVPSVQTVTLGVPCQNVNNSVPASTVLQWPYSTMPTIFVSNNLPNILPNPNACQYQIIFKPDLNQSSGNASNVILPFQPISSVNQVPNTYLPLPKDMGASNVAISIADGSKPEYRIARKLVFKPSSTNPSETNKRKQEVEDEPASKRRASNVQGKKSSKPVKQCKKYKKRRKSRSLFPSDSSDSPNKNHTQKLKLTEIADEIPVISIPEPSPSKSDLRSAFEIFSEITEITEKQSPVLQTLISSAKLLSGEGGRLNTTHVRTLDFSPKKNKEKGGSQVKPHWQKKFNEEFPNRRASSRIKKLRGASMESKNLDIADDNRGFGNYASEEEENTKKENAHNDNCSVSSQHVTNEIINKTIQDVCTNKPVASEMANVVLKAMEEAITIKSLNNTLSTISEMPSNADISKNVQTDNLCASMPEVLIDAEDAMCNTKLSSVLTNASKSPIASKNENPAKSASPESVTSVEHGAKNKKCSDDNSDLVANPPVGEEVLDNKKPSGHNSNLTANPSVEKEPENTAILLNAPSEEKSLHQHEYFPESDISSSSSDLPDISEYFNSRPKQDDSPIKSHFAKSISVEGQTDEFVSVSKKEHFASNLQKSEKCPSILKTSERSRKGKRNAVVSPKEKSNSLCKDDKMKKSATSGQILTDEERLLKYTTRDNKHRSNISKFSSLKDKHRIDKSVNTLDEKVGQVVEQIYSKSPVSEASNMTPELVSRKHKHSISVNKNKISNKLPYQKSDQTFSYHNTGVNPNDICINDKTNLTLHKEKKKTSDPTAIKCIKKLQKNLTDSSTNNKHNDKLYQGGKQTASDAASSKCLKKLEKNSTASGVDDKLSGKLHHSEKQGISDVDSSKCLKKQKSDLTANEVNDKPHYSEKQATSPSIHAKISFETNDSNSSMNCKERNVNISTSKSTNSSSEVSNSVKEHAELTSDSVALQPVFESVLNHNKSVNCPEKSSMEIVSEHHQSEEKESSSQSLTDEKSHESKKLNTEFDGNELVNSECLNPKSDDAATKVLSDRVPPNPKISKAADLSTLYYNQSVSKNSDDLNEISASVSNNQNSPKLIEFGLSEVSESSEISNLSKNLNSSPQHDKIIDQNSEIMNSQVQTSKVGHMKSPRNLNLENIAASAQSSNISPPKTNIIPPLKKRIKPVQIGSPSHRSCLPGSPFMPEEHSVCIDSPSNLSLRKDICSDAGINTCDDVNVHTLSENADFKYKNFTPPKQKFSFQKPLSGKPKAMTEFYRNAIPERSTSVPISPGSMSSSSCTLDSFLAKRQLELSSFSATSVNANGTQGKEIENVLNSESFNEKQKLVGSLNTSSTFSSLSDTFMSPDKTDADTLLTPPQRRKRKRPVKMLSSPEPTPEKVTFKPENQELKHLIEDSFVNIKSLHSSPVKCTSVARNPATKSIFHKKMEQNPNMPAGVKMPPKWNISKISSYTNDIFNSHSSSNEKKKNEKKPFKIDGKIRRSRPSLKVKSASKAQSAVKQKFSSEKNLTKSEILCDKSILDSDKNSEKLNVQECKKRRVSRTNSNSSSKSKISDKVQSRKSDSPTHNKSPKKSKIFNRTQKGKVAISTKTSKIADVFVYKEPNFSFQNSNSKTYNRKESHSVAKNVCAEQVNQCVTEPEKMQVPNVSESAHELLTQTHEAPTERSSEDENELAQAIAFITSNSADNESMLIDDPDKDVENRLDTVIQEPVSSLKQMSLGGDVPEPERNAETEKMNADSLRNVETEEMAICTEKSKSVNSAITEETAVCTKQAESVSNAETEET</sequence>
<dbReference type="OMA" id="EMAICTE"/>
<feature type="compositionally biased region" description="Basic and acidic residues" evidence="1">
    <location>
        <begin position="579"/>
        <end position="588"/>
    </location>
</feature>
<feature type="compositionally biased region" description="Low complexity" evidence="1">
    <location>
        <begin position="958"/>
        <end position="972"/>
    </location>
</feature>
<feature type="compositionally biased region" description="Polar residues" evidence="1">
    <location>
        <begin position="496"/>
        <end position="516"/>
    </location>
</feature>
<feature type="region of interest" description="Disordered" evidence="1">
    <location>
        <begin position="875"/>
        <end position="934"/>
    </location>
</feature>
<gene>
    <name evidence="2" type="ORF">X975_12483</name>
</gene>
<feature type="compositionally biased region" description="Basic and acidic residues" evidence="1">
    <location>
        <begin position="519"/>
        <end position="528"/>
    </location>
</feature>
<feature type="region of interest" description="Disordered" evidence="1">
    <location>
        <begin position="1747"/>
        <end position="1775"/>
    </location>
</feature>
<feature type="compositionally biased region" description="Basic residues" evidence="1">
    <location>
        <begin position="209"/>
        <end position="227"/>
    </location>
</feature>
<feature type="non-terminal residue" evidence="2">
    <location>
        <position position="1816"/>
    </location>
</feature>
<dbReference type="Proteomes" id="UP000054359">
    <property type="component" value="Unassembled WGS sequence"/>
</dbReference>
<feature type="region of interest" description="Disordered" evidence="1">
    <location>
        <begin position="957"/>
        <end position="976"/>
    </location>
</feature>
<feature type="compositionally biased region" description="Polar residues" evidence="1">
    <location>
        <begin position="551"/>
        <end position="560"/>
    </location>
</feature>
<feature type="compositionally biased region" description="Basic and acidic residues" evidence="1">
    <location>
        <begin position="1011"/>
        <end position="1040"/>
    </location>
</feature>
<feature type="region of interest" description="Disordered" evidence="1">
    <location>
        <begin position="839"/>
        <end position="859"/>
    </location>
</feature>
<feature type="region of interest" description="Disordered" evidence="1">
    <location>
        <begin position="579"/>
        <end position="603"/>
    </location>
</feature>
<name>A0A087UZ91_STEMI</name>
<feature type="region of interest" description="Disordered" evidence="1">
    <location>
        <begin position="1489"/>
        <end position="1536"/>
    </location>
</feature>